<evidence type="ECO:0000259" key="1">
    <source>
        <dbReference type="Pfam" id="PF08241"/>
    </source>
</evidence>
<protein>
    <recommendedName>
        <fullName evidence="1">Methyltransferase type 11 domain-containing protein</fullName>
    </recommendedName>
</protein>
<proteinExistence type="predicted"/>
<dbReference type="SUPFAM" id="SSF53335">
    <property type="entry name" value="S-adenosyl-L-methionine-dependent methyltransferases"/>
    <property type="match status" value="1"/>
</dbReference>
<gene>
    <name evidence="2" type="ORF">AMJ83_02080</name>
</gene>
<accession>A0A0S8FV06</accession>
<sequence length="231" mass="26115">MKSADVKEQLEGIRKAYDLTVEQYMKGVDPLDSVPDEIANLPGYAEITNNTDLCSGAPDIKEYLHPEKGMRYLDAGCCANLVIHRLHRWPSVYYGVDISPALIEAMRKFADNHDIPIGALHVADVANLPFDNAFFDIASLIGVLEYCTIEYTESALDELCRVLKSNARMVLDIPNLQHPHVQTALKLEEYLGRPNIPKGRKAFEKLLSRFFITERVDDSLVMLKYFVRKNG</sequence>
<dbReference type="AlphaFoldDB" id="A0A0S8FV06"/>
<dbReference type="Pfam" id="PF08241">
    <property type="entry name" value="Methyltransf_11"/>
    <property type="match status" value="1"/>
</dbReference>
<comment type="caution">
    <text evidence="2">The sequence shown here is derived from an EMBL/GenBank/DDBJ whole genome shotgun (WGS) entry which is preliminary data.</text>
</comment>
<name>A0A0S8FV06_UNCW3</name>
<dbReference type="STRING" id="1703779.AMJ83_02080"/>
<dbReference type="EMBL" id="LJUJ01000002">
    <property type="protein sequence ID" value="KPK64519.1"/>
    <property type="molecule type" value="Genomic_DNA"/>
</dbReference>
<reference evidence="2 3" key="1">
    <citation type="journal article" date="2015" name="Microbiome">
        <title>Genomic resolution of linkages in carbon, nitrogen, and sulfur cycling among widespread estuary sediment bacteria.</title>
        <authorList>
            <person name="Baker B.J."/>
            <person name="Lazar C.S."/>
            <person name="Teske A.P."/>
            <person name="Dick G.J."/>
        </authorList>
    </citation>
    <scope>NUCLEOTIDE SEQUENCE [LARGE SCALE GENOMIC DNA]</scope>
    <source>
        <strain evidence="2">SM23_42</strain>
    </source>
</reference>
<evidence type="ECO:0000313" key="2">
    <source>
        <dbReference type="EMBL" id="KPK64519.1"/>
    </source>
</evidence>
<evidence type="ECO:0000313" key="3">
    <source>
        <dbReference type="Proteomes" id="UP000051373"/>
    </source>
</evidence>
<organism evidence="2 3">
    <name type="scientific">candidate division WOR_3 bacterium SM23_42</name>
    <dbReference type="NCBI Taxonomy" id="1703779"/>
    <lineage>
        <taxon>Bacteria</taxon>
        <taxon>Bacteria division WOR-3</taxon>
    </lineage>
</organism>
<dbReference type="CDD" id="cd02440">
    <property type="entry name" value="AdoMet_MTases"/>
    <property type="match status" value="1"/>
</dbReference>
<dbReference type="GO" id="GO:0008757">
    <property type="term" value="F:S-adenosylmethionine-dependent methyltransferase activity"/>
    <property type="evidence" value="ECO:0007669"/>
    <property type="project" value="InterPro"/>
</dbReference>
<dbReference type="Proteomes" id="UP000051373">
    <property type="component" value="Unassembled WGS sequence"/>
</dbReference>
<dbReference type="Gene3D" id="3.40.50.150">
    <property type="entry name" value="Vaccinia Virus protein VP39"/>
    <property type="match status" value="1"/>
</dbReference>
<dbReference type="InterPro" id="IPR013216">
    <property type="entry name" value="Methyltransf_11"/>
</dbReference>
<feature type="domain" description="Methyltransferase type 11" evidence="1">
    <location>
        <begin position="73"/>
        <end position="170"/>
    </location>
</feature>
<dbReference type="InterPro" id="IPR029063">
    <property type="entry name" value="SAM-dependent_MTases_sf"/>
</dbReference>